<organism evidence="2 3">
    <name type="scientific">Hypsizygus marmoreus</name>
    <name type="common">White beech mushroom</name>
    <name type="synonym">Agaricus marmoreus</name>
    <dbReference type="NCBI Taxonomy" id="39966"/>
    <lineage>
        <taxon>Eukaryota</taxon>
        <taxon>Fungi</taxon>
        <taxon>Dikarya</taxon>
        <taxon>Basidiomycota</taxon>
        <taxon>Agaricomycotina</taxon>
        <taxon>Agaricomycetes</taxon>
        <taxon>Agaricomycetidae</taxon>
        <taxon>Agaricales</taxon>
        <taxon>Tricholomatineae</taxon>
        <taxon>Lyophyllaceae</taxon>
        <taxon>Hypsizygus</taxon>
    </lineage>
</organism>
<dbReference type="EMBL" id="LUEZ02000058">
    <property type="protein sequence ID" value="RDB20633.1"/>
    <property type="molecule type" value="Genomic_DNA"/>
</dbReference>
<dbReference type="Proteomes" id="UP000076154">
    <property type="component" value="Unassembled WGS sequence"/>
</dbReference>
<evidence type="ECO:0000313" key="3">
    <source>
        <dbReference type="Proteomes" id="UP000076154"/>
    </source>
</evidence>
<protein>
    <submittedName>
        <fullName evidence="2">Uncharacterized protein</fullName>
    </submittedName>
</protein>
<accession>A0A369JLP9</accession>
<name>A0A369JLP9_HYPMA</name>
<dbReference type="InParanoid" id="A0A369JLP9"/>
<keyword evidence="3" id="KW-1185">Reference proteome</keyword>
<reference evidence="2" key="1">
    <citation type="submission" date="2018-04" db="EMBL/GenBank/DDBJ databases">
        <title>Whole genome sequencing of Hypsizygus marmoreus.</title>
        <authorList>
            <person name="Choi I.-G."/>
            <person name="Min B."/>
            <person name="Kim J.-G."/>
            <person name="Kim S."/>
            <person name="Oh Y.-L."/>
            <person name="Kong W.-S."/>
            <person name="Park H."/>
            <person name="Jeong J."/>
            <person name="Song E.-S."/>
        </authorList>
    </citation>
    <scope>NUCLEOTIDE SEQUENCE [LARGE SCALE GENOMIC DNA]</scope>
    <source>
        <strain evidence="2">51987-8</strain>
    </source>
</reference>
<dbReference type="AlphaFoldDB" id="A0A369JLP9"/>
<evidence type="ECO:0000256" key="1">
    <source>
        <dbReference type="SAM" id="MobiDB-lite"/>
    </source>
</evidence>
<dbReference type="OrthoDB" id="3234974at2759"/>
<gene>
    <name evidence="2" type="ORF">Hypma_012320</name>
</gene>
<sequence length="245" mass="26766">MAETLFMCPPEVLDPPGKSFEELRIDDYLHAYRTTGRPPQPFVAHTHPHRAFKPYPEKSILQKLHPPTPLHTPTISVSVPVPPPAIPVPSRPANPAALPDAQNFFTTTFDGEISHCICSIPTFASFSPEELRYYAYLKGHRTPPRSVQLAPFVPSTPLTNSTTIMFNRPGTDTPASSDIMMSVSAKPEFAGHSVEELRLAYMQTGKELTSSEVFALSPPPSRPTLFASTGGGGGAFSRPPTVRQF</sequence>
<proteinExistence type="predicted"/>
<evidence type="ECO:0000313" key="2">
    <source>
        <dbReference type="EMBL" id="RDB20633.1"/>
    </source>
</evidence>
<feature type="region of interest" description="Disordered" evidence="1">
    <location>
        <begin position="226"/>
        <end position="245"/>
    </location>
</feature>
<comment type="caution">
    <text evidence="2">The sequence shown here is derived from an EMBL/GenBank/DDBJ whole genome shotgun (WGS) entry which is preliminary data.</text>
</comment>